<proteinExistence type="predicted"/>
<dbReference type="KEGG" id="pfer:IRI77_11370"/>
<dbReference type="InterPro" id="IPR013783">
    <property type="entry name" value="Ig-like_fold"/>
</dbReference>
<dbReference type="InterPro" id="IPR036116">
    <property type="entry name" value="FN3_sf"/>
</dbReference>
<accession>A0A7S7SLR2</accession>
<dbReference type="SUPFAM" id="SSF49265">
    <property type="entry name" value="Fibronectin type III"/>
    <property type="match status" value="1"/>
</dbReference>
<dbReference type="RefSeq" id="WP_194452180.1">
    <property type="nucleotide sequence ID" value="NZ_CP063849.1"/>
</dbReference>
<feature type="domain" description="Fibronectin type-III" evidence="1">
    <location>
        <begin position="639"/>
        <end position="730"/>
    </location>
</feature>
<sequence>MNAPISEAASFSQQVSVTVTTNPVGRAYTVDGQTYSAAQAFNWSPGSQHSIGTTTPQSGGTGVQYVWSGWSDGGAISHNVTAPGSTATYTASFTTRYYLTTSAGNGGTVSPASQWYNAGQNVGISASANQGYQFTSWAGSGSGSYSGSNASANVTMNAPISEAAAFSAAGQVTVMTNPAGRSFTVDGQTYTAAQSFNWTAGSQHSIGTATPQSGGTGIQFVWSGWNDGGAISHAVTAPGSTTTYTANFTTQYYLTTSAGNGGGTVSPASQWYNAGQNVGISASANQGYQFVSWAGSGSGSYSGSNASASVNMNAPINETASFSQQVSVTVTTNPVGRSFTVDGQSYSATHIFSWSPGTQHTIGTTTPQSGGTGVQFVWSGWNDGGAISHTVTAPGSATTYTANFTTQYYLTTSAGSGGTVSPASQWYNAGQSVGISASANQGYQFVSWAGSGSGSYSGSNASASVNMNAPINETASFSQQVSVTVTTNPVGRSFTVDGQSYSATHIFSWSPGTQHTIGTTTPQSGGTGVQFVWSGWNDGGAISHTVTASGSAATYTANFATQYYLTTSAGSGGTVSPASQWYNAGQSVSISATANQGYQFVAWTGTGSGSYSGTNSSASVTMNAPITEVSTFSIVTTLPPAPPNLISPANGAIAQASNVNFQWSASARAVNYDLYLSTTNPPALRQADASGTSFPVNGLGCGLTYYWAVTAKNPSGKAASQTWTFQTSACGNNDEPAAAKVVSSLPSTNEQDTMTATSNAADPLHSCTGTTDSNTVWYRYVATFTGVLQISSAGSNYDTVLSAYPGTAAPGAEMACNDDSGNYQSSISINVTSGQSYLIEVSDYGQTGGGSLVLSLTGGPQTLNTVSPNSGSGSSQMFSAVYPSGIQWGQLLFAQTPSGNGQSYCFVHYDRTGNGLWLYGSGGFFVGPVTPGVSSNLLQNTLCAVNTAASSIQSQGGSLTVNASLVFKGSTARNIYTRSLDASGIDSGWVQRGTWTLQAASLPSPTTLPSSGAGSSPTFKLTYPEPPGFGGIPSGWAQFLIGAATDGGGQPFCFAHYDRAGNGLWMYSSDAGFFLGPISPGTPSNALSSSACTVSTGTVSIQNTGGGLVVTLPLTLNAPINGAKKIYMRALDALNRDTGWLEMGAWTVQ</sequence>
<gene>
    <name evidence="2" type="ORF">IRI77_11370</name>
</gene>
<dbReference type="Pfam" id="PF18998">
    <property type="entry name" value="Flg_new_2"/>
    <property type="match status" value="4"/>
</dbReference>
<evidence type="ECO:0000313" key="3">
    <source>
        <dbReference type="Proteomes" id="UP000593892"/>
    </source>
</evidence>
<dbReference type="Gene3D" id="2.60.40.10">
    <property type="entry name" value="Immunoglobulins"/>
    <property type="match status" value="1"/>
</dbReference>
<evidence type="ECO:0000259" key="1">
    <source>
        <dbReference type="PROSITE" id="PS50853"/>
    </source>
</evidence>
<reference evidence="2 3" key="1">
    <citation type="submission" date="2020-10" db="EMBL/GenBank/DDBJ databases">
        <title>Complete genome sequence of Paludibaculum fermentans P105T, a facultatively anaerobic acidobacterium capable of dissimilatory Fe(III) reduction.</title>
        <authorList>
            <person name="Dedysh S.N."/>
            <person name="Beletsky A.V."/>
            <person name="Kulichevskaya I.S."/>
            <person name="Mardanov A.V."/>
            <person name="Ravin N.V."/>
        </authorList>
    </citation>
    <scope>NUCLEOTIDE SEQUENCE [LARGE SCALE GENOMIC DNA]</scope>
    <source>
        <strain evidence="2 3">P105</strain>
    </source>
</reference>
<dbReference type="PROSITE" id="PS50853">
    <property type="entry name" value="FN3"/>
    <property type="match status" value="1"/>
</dbReference>
<dbReference type="AlphaFoldDB" id="A0A7S7SLR2"/>
<keyword evidence="3" id="KW-1185">Reference proteome</keyword>
<dbReference type="EMBL" id="CP063849">
    <property type="protein sequence ID" value="QOY90517.1"/>
    <property type="molecule type" value="Genomic_DNA"/>
</dbReference>
<evidence type="ECO:0000313" key="2">
    <source>
        <dbReference type="EMBL" id="QOY90517.1"/>
    </source>
</evidence>
<name>A0A7S7SLR2_PALFE</name>
<dbReference type="InterPro" id="IPR003961">
    <property type="entry name" value="FN3_dom"/>
</dbReference>
<protein>
    <recommendedName>
        <fullName evidence="1">Fibronectin type-III domain-containing protein</fullName>
    </recommendedName>
</protein>
<dbReference type="Proteomes" id="UP000593892">
    <property type="component" value="Chromosome"/>
</dbReference>
<dbReference type="InterPro" id="IPR044060">
    <property type="entry name" value="Bacterial_rp_domain"/>
</dbReference>
<organism evidence="2 3">
    <name type="scientific">Paludibaculum fermentans</name>
    <dbReference type="NCBI Taxonomy" id="1473598"/>
    <lineage>
        <taxon>Bacteria</taxon>
        <taxon>Pseudomonadati</taxon>
        <taxon>Acidobacteriota</taxon>
        <taxon>Terriglobia</taxon>
        <taxon>Bryobacterales</taxon>
        <taxon>Bryobacteraceae</taxon>
        <taxon>Paludibaculum</taxon>
    </lineage>
</organism>